<dbReference type="Pfam" id="PF13445">
    <property type="entry name" value="zf-RING_UBOX"/>
    <property type="match status" value="1"/>
</dbReference>
<evidence type="ECO:0000256" key="2">
    <source>
        <dbReference type="ARBA" id="ARBA00022490"/>
    </source>
</evidence>
<dbReference type="Gene3D" id="3.30.40.10">
    <property type="entry name" value="Zinc/RING finger domain, C3HC4 (zinc finger)"/>
    <property type="match status" value="1"/>
</dbReference>
<dbReference type="SUPFAM" id="SSF57850">
    <property type="entry name" value="RING/U-box"/>
    <property type="match status" value="1"/>
</dbReference>
<dbReference type="FunFam" id="3.30.40.10:FF:000143">
    <property type="entry name" value="Regulator of gluconeogenesis Rmd5"/>
    <property type="match status" value="1"/>
</dbReference>
<accession>A0AAW1VU15</accession>
<protein>
    <recommendedName>
        <fullName evidence="7">RING-Gid-type domain-containing protein</fullName>
    </recommendedName>
</protein>
<dbReference type="EMBL" id="JBEDUW010000007">
    <property type="protein sequence ID" value="KAK9911537.1"/>
    <property type="molecule type" value="Genomic_DNA"/>
</dbReference>
<gene>
    <name evidence="8" type="ORF">M0R45_035438</name>
</gene>
<dbReference type="InterPro" id="IPR027370">
    <property type="entry name" value="Znf-RING_euk"/>
</dbReference>
<dbReference type="PROSITE" id="PS51867">
    <property type="entry name" value="ZF_RING_GID"/>
    <property type="match status" value="1"/>
</dbReference>
<evidence type="ECO:0000256" key="6">
    <source>
        <dbReference type="PROSITE-ProRule" id="PRU01215"/>
    </source>
</evidence>
<dbReference type="InterPro" id="IPR044063">
    <property type="entry name" value="ZF_RING_GID"/>
</dbReference>
<evidence type="ECO:0000313" key="8">
    <source>
        <dbReference type="EMBL" id="KAK9911537.1"/>
    </source>
</evidence>
<evidence type="ECO:0000259" key="7">
    <source>
        <dbReference type="PROSITE" id="PS51867"/>
    </source>
</evidence>
<keyword evidence="2" id="KW-0963">Cytoplasm</keyword>
<comment type="caution">
    <text evidence="8">The sequence shown here is derived from an EMBL/GenBank/DDBJ whole genome shotgun (WGS) entry which is preliminary data.</text>
</comment>
<evidence type="ECO:0000313" key="9">
    <source>
        <dbReference type="Proteomes" id="UP001457282"/>
    </source>
</evidence>
<evidence type="ECO:0000256" key="4">
    <source>
        <dbReference type="ARBA" id="ARBA00022771"/>
    </source>
</evidence>
<dbReference type="AlphaFoldDB" id="A0AAW1VU15"/>
<name>A0AAW1VU15_RUBAR</name>
<keyword evidence="5" id="KW-0862">Zinc</keyword>
<reference evidence="8 9" key="1">
    <citation type="journal article" date="2023" name="G3 (Bethesda)">
        <title>A chromosome-length genome assembly and annotation of blackberry (Rubus argutus, cv. 'Hillquist').</title>
        <authorList>
            <person name="Bruna T."/>
            <person name="Aryal R."/>
            <person name="Dudchenko O."/>
            <person name="Sargent D.J."/>
            <person name="Mead D."/>
            <person name="Buti M."/>
            <person name="Cavallini A."/>
            <person name="Hytonen T."/>
            <person name="Andres J."/>
            <person name="Pham M."/>
            <person name="Weisz D."/>
            <person name="Mascagni F."/>
            <person name="Usai G."/>
            <person name="Natali L."/>
            <person name="Bassil N."/>
            <person name="Fernandez G.E."/>
            <person name="Lomsadze A."/>
            <person name="Armour M."/>
            <person name="Olukolu B."/>
            <person name="Poorten T."/>
            <person name="Britton C."/>
            <person name="Davik J."/>
            <person name="Ashrafi H."/>
            <person name="Aiden E.L."/>
            <person name="Borodovsky M."/>
            <person name="Worthington M."/>
        </authorList>
    </citation>
    <scope>NUCLEOTIDE SEQUENCE [LARGE SCALE GENOMIC DNA]</scope>
    <source>
        <strain evidence="8">PI 553951</strain>
    </source>
</reference>
<dbReference type="GO" id="GO:0005634">
    <property type="term" value="C:nucleus"/>
    <property type="evidence" value="ECO:0007669"/>
    <property type="project" value="TreeGrafter"/>
</dbReference>
<dbReference type="PANTHER" id="PTHR12170">
    <property type="entry name" value="MACROPHAGE ERYTHROBLAST ATTACHER-RELATED"/>
    <property type="match status" value="1"/>
</dbReference>
<dbReference type="Proteomes" id="UP001457282">
    <property type="component" value="Unassembled WGS sequence"/>
</dbReference>
<dbReference type="GO" id="GO:0043161">
    <property type="term" value="P:proteasome-mediated ubiquitin-dependent protein catabolic process"/>
    <property type="evidence" value="ECO:0007669"/>
    <property type="project" value="InterPro"/>
</dbReference>
<comment type="subcellular location">
    <subcellularLocation>
        <location evidence="1">Cytoplasm</location>
    </subcellularLocation>
</comment>
<dbReference type="PANTHER" id="PTHR12170:SF11">
    <property type="entry name" value="PROTEIN RMD5 HOMOLOG"/>
    <property type="match status" value="1"/>
</dbReference>
<dbReference type="InterPro" id="IPR045098">
    <property type="entry name" value="Fyv10_fam"/>
</dbReference>
<keyword evidence="9" id="KW-1185">Reference proteome</keyword>
<evidence type="ECO:0000256" key="1">
    <source>
        <dbReference type="ARBA" id="ARBA00004496"/>
    </source>
</evidence>
<dbReference type="GO" id="GO:0061630">
    <property type="term" value="F:ubiquitin protein ligase activity"/>
    <property type="evidence" value="ECO:0007669"/>
    <property type="project" value="InterPro"/>
</dbReference>
<organism evidence="8 9">
    <name type="scientific">Rubus argutus</name>
    <name type="common">Southern blackberry</name>
    <dbReference type="NCBI Taxonomy" id="59490"/>
    <lineage>
        <taxon>Eukaryota</taxon>
        <taxon>Viridiplantae</taxon>
        <taxon>Streptophyta</taxon>
        <taxon>Embryophyta</taxon>
        <taxon>Tracheophyta</taxon>
        <taxon>Spermatophyta</taxon>
        <taxon>Magnoliopsida</taxon>
        <taxon>eudicotyledons</taxon>
        <taxon>Gunneridae</taxon>
        <taxon>Pentapetalae</taxon>
        <taxon>rosids</taxon>
        <taxon>fabids</taxon>
        <taxon>Rosales</taxon>
        <taxon>Rosaceae</taxon>
        <taxon>Rosoideae</taxon>
        <taxon>Rosoideae incertae sedis</taxon>
        <taxon>Rubus</taxon>
    </lineage>
</organism>
<sequence>MVGKRNEWQTMKQLPVPVELDREFQFRAIFVCLVSEEQATKENPPMLMSCGHVLCKHSITKMSKNGTKAFKCPYFPSDIDSAHL</sequence>
<proteinExistence type="predicted"/>
<keyword evidence="4 6" id="KW-0863">Zinc-finger</keyword>
<feature type="domain" description="RING-Gid-type" evidence="7">
    <location>
        <begin position="32"/>
        <end position="75"/>
    </location>
</feature>
<feature type="zinc finger region" description="RING-Gid-type" evidence="6">
    <location>
        <begin position="32"/>
        <end position="75"/>
    </location>
</feature>
<dbReference type="GO" id="GO:0005737">
    <property type="term" value="C:cytoplasm"/>
    <property type="evidence" value="ECO:0007669"/>
    <property type="project" value="UniProtKB-SubCell"/>
</dbReference>
<evidence type="ECO:0000256" key="3">
    <source>
        <dbReference type="ARBA" id="ARBA00022723"/>
    </source>
</evidence>
<evidence type="ECO:0000256" key="5">
    <source>
        <dbReference type="ARBA" id="ARBA00022833"/>
    </source>
</evidence>
<dbReference type="GO" id="GO:0008270">
    <property type="term" value="F:zinc ion binding"/>
    <property type="evidence" value="ECO:0007669"/>
    <property type="project" value="UniProtKB-KW"/>
</dbReference>
<dbReference type="GO" id="GO:0034657">
    <property type="term" value="C:GID complex"/>
    <property type="evidence" value="ECO:0007669"/>
    <property type="project" value="TreeGrafter"/>
</dbReference>
<keyword evidence="3" id="KW-0479">Metal-binding</keyword>
<dbReference type="InterPro" id="IPR013083">
    <property type="entry name" value="Znf_RING/FYVE/PHD"/>
</dbReference>